<dbReference type="EMBL" id="JACHGK010000014">
    <property type="protein sequence ID" value="MBB6446897.1"/>
    <property type="molecule type" value="Genomic_DNA"/>
</dbReference>
<keyword evidence="13" id="KW-1185">Reference proteome</keyword>
<keyword evidence="5" id="KW-0238">DNA-binding</keyword>
<dbReference type="InterPro" id="IPR001633">
    <property type="entry name" value="EAL_dom"/>
</dbReference>
<dbReference type="SMART" id="SM00421">
    <property type="entry name" value="HTH_LUXR"/>
    <property type="match status" value="1"/>
</dbReference>
<evidence type="ECO:0000313" key="12">
    <source>
        <dbReference type="EMBL" id="MBB6446897.1"/>
    </source>
</evidence>
<dbReference type="Pfam" id="PF00990">
    <property type="entry name" value="GGDEF"/>
    <property type="match status" value="1"/>
</dbReference>
<dbReference type="GO" id="GO:0000160">
    <property type="term" value="P:phosphorelay signal transduction system"/>
    <property type="evidence" value="ECO:0007669"/>
    <property type="project" value="UniProtKB-KW"/>
</dbReference>
<name>A0A7X0HVW0_9BACI</name>
<feature type="domain" description="GGDEF" evidence="11">
    <location>
        <begin position="184"/>
        <end position="316"/>
    </location>
</feature>
<evidence type="ECO:0000256" key="4">
    <source>
        <dbReference type="ARBA" id="ARBA00023015"/>
    </source>
</evidence>
<dbReference type="PROSITE" id="PS50043">
    <property type="entry name" value="HTH_LUXR_2"/>
    <property type="match status" value="1"/>
</dbReference>
<dbReference type="Pfam" id="PF00196">
    <property type="entry name" value="GerE"/>
    <property type="match status" value="1"/>
</dbReference>
<evidence type="ECO:0000313" key="13">
    <source>
        <dbReference type="Proteomes" id="UP000531594"/>
    </source>
</evidence>
<dbReference type="PROSITE" id="PS50110">
    <property type="entry name" value="RESPONSE_REGULATORY"/>
    <property type="match status" value="1"/>
</dbReference>
<evidence type="ECO:0000256" key="6">
    <source>
        <dbReference type="ARBA" id="ARBA00023163"/>
    </source>
</evidence>
<dbReference type="SMART" id="SM00267">
    <property type="entry name" value="GGDEF"/>
    <property type="match status" value="1"/>
</dbReference>
<dbReference type="Gene3D" id="1.10.10.10">
    <property type="entry name" value="Winged helix-like DNA-binding domain superfamily/Winged helix DNA-binding domain"/>
    <property type="match status" value="1"/>
</dbReference>
<keyword evidence="3" id="KW-0902">Two-component regulatory system</keyword>
<dbReference type="InterPro" id="IPR000160">
    <property type="entry name" value="GGDEF_dom"/>
</dbReference>
<dbReference type="SUPFAM" id="SSF52172">
    <property type="entry name" value="CheY-like"/>
    <property type="match status" value="1"/>
</dbReference>
<dbReference type="Gene3D" id="3.20.20.450">
    <property type="entry name" value="EAL domain"/>
    <property type="match status" value="1"/>
</dbReference>
<dbReference type="Pfam" id="PF00072">
    <property type="entry name" value="Response_reg"/>
    <property type="match status" value="1"/>
</dbReference>
<evidence type="ECO:0000256" key="5">
    <source>
        <dbReference type="ARBA" id="ARBA00023125"/>
    </source>
</evidence>
<dbReference type="InterPro" id="IPR035919">
    <property type="entry name" value="EAL_sf"/>
</dbReference>
<keyword evidence="7" id="KW-0597">Phosphoprotein</keyword>
<dbReference type="GO" id="GO:0005737">
    <property type="term" value="C:cytoplasm"/>
    <property type="evidence" value="ECO:0007669"/>
    <property type="project" value="UniProtKB-SubCell"/>
</dbReference>
<dbReference type="PRINTS" id="PR00038">
    <property type="entry name" value="HTHLUXR"/>
</dbReference>
<sequence length="694" mass="79617">MPLVEAEKVNILLVDDRPENLLALEAIIERDDYQLIKASSGEEALKYLLKYDFAAILLDVQMPGMDGFGTAKIIKAREKTKNIPILFITANSMDAEHVFMGYSVGAIDYITKPFDPIILKAKVDGFVEIYRMKLQLMHQADALVERNRIIEHMAFHDGLTDLPNRRLFHDKLLSHINHAKNMHQPLAMLYLDLDRFKYVNDSLGHIVGDRLLQKAAQRLAGSVRKDDFVARVGGDEFNIMLPDTDREQALEVAENIINAFKEPFLINNYELYITTSIGLSIFPYDGEDLFTIVKNADTALYRAKEQGKNKYTIYHSGMDLQSYQTFLLQNDLYKAVEREELTIVYQPRVDVESGRVTSAEALLRWNHSKWGTVSPGQFIPIAEETGQIVKISEWVLKKVCEQINLWKKSGFTPVPVAINFSAQQFLHKNLTEHIREILTETQVDPQLLEFDITETVILGNEQMITETLQQLRKMKIKISLDDFGTGYSSLNCLRLFPYDTIKIDQSFVRDLSAQNHECLAIIETITSLAKNLKMSVIAEGVETEEQLNMIKLYHCQQFQGYLFSPPVLAKDFERFLANGNQIESKPLNPDRVQGSMKEWGFYQSQDKILRQEIQEGAILYIKREYGISSRELDVFKLIIDGLSNKEISEKLFISEHTVKNHITHILQKLKVTDRVQAMALVYDTCIKEGERLFN</sequence>
<feature type="domain" description="HTH luxR-type" evidence="8">
    <location>
        <begin position="620"/>
        <end position="685"/>
    </location>
</feature>
<evidence type="ECO:0000259" key="9">
    <source>
        <dbReference type="PROSITE" id="PS50110"/>
    </source>
</evidence>
<feature type="domain" description="EAL" evidence="10">
    <location>
        <begin position="325"/>
        <end position="580"/>
    </location>
</feature>
<dbReference type="PROSITE" id="PS50883">
    <property type="entry name" value="EAL"/>
    <property type="match status" value="1"/>
</dbReference>
<gene>
    <name evidence="12" type="ORF">HNR53_003562</name>
</gene>
<evidence type="ECO:0000256" key="7">
    <source>
        <dbReference type="PROSITE-ProRule" id="PRU00169"/>
    </source>
</evidence>
<dbReference type="RefSeq" id="WP_184528317.1">
    <property type="nucleotide sequence ID" value="NZ_JACHGK010000014.1"/>
</dbReference>
<dbReference type="SUPFAM" id="SSF55073">
    <property type="entry name" value="Nucleotide cyclase"/>
    <property type="match status" value="1"/>
</dbReference>
<evidence type="ECO:0000256" key="3">
    <source>
        <dbReference type="ARBA" id="ARBA00023012"/>
    </source>
</evidence>
<reference evidence="12 13" key="1">
    <citation type="submission" date="2020-08" db="EMBL/GenBank/DDBJ databases">
        <title>Genomic Encyclopedia of Type Strains, Phase IV (KMG-IV): sequencing the most valuable type-strain genomes for metagenomic binning, comparative biology and taxonomic classification.</title>
        <authorList>
            <person name="Goeker M."/>
        </authorList>
    </citation>
    <scope>NUCLEOTIDE SEQUENCE [LARGE SCALE GENOMIC DNA]</scope>
    <source>
        <strain evidence="12 13">DSM 5391</strain>
    </source>
</reference>
<dbReference type="Gene3D" id="3.30.70.270">
    <property type="match status" value="1"/>
</dbReference>
<dbReference type="Pfam" id="PF00563">
    <property type="entry name" value="EAL"/>
    <property type="match status" value="1"/>
</dbReference>
<dbReference type="PANTHER" id="PTHR44757">
    <property type="entry name" value="DIGUANYLATE CYCLASE DGCP"/>
    <property type="match status" value="1"/>
</dbReference>
<accession>A0A7X0HVW0</accession>
<dbReference type="AlphaFoldDB" id="A0A7X0HVW0"/>
<dbReference type="SUPFAM" id="SSF46894">
    <property type="entry name" value="C-terminal effector domain of the bipartite response regulators"/>
    <property type="match status" value="1"/>
</dbReference>
<dbReference type="InterPro" id="IPR052155">
    <property type="entry name" value="Biofilm_reg_signaling"/>
</dbReference>
<evidence type="ECO:0000256" key="1">
    <source>
        <dbReference type="ARBA" id="ARBA00004496"/>
    </source>
</evidence>
<evidence type="ECO:0000256" key="2">
    <source>
        <dbReference type="ARBA" id="ARBA00022490"/>
    </source>
</evidence>
<keyword evidence="4" id="KW-0805">Transcription regulation</keyword>
<dbReference type="PROSITE" id="PS50887">
    <property type="entry name" value="GGDEF"/>
    <property type="match status" value="1"/>
</dbReference>
<dbReference type="SMART" id="SM00052">
    <property type="entry name" value="EAL"/>
    <property type="match status" value="1"/>
</dbReference>
<dbReference type="CDD" id="cd01949">
    <property type="entry name" value="GGDEF"/>
    <property type="match status" value="1"/>
</dbReference>
<organism evidence="12 13">
    <name type="scientific">Bacillus benzoevorans</name>
    <dbReference type="NCBI Taxonomy" id="1456"/>
    <lineage>
        <taxon>Bacteria</taxon>
        <taxon>Bacillati</taxon>
        <taxon>Bacillota</taxon>
        <taxon>Bacilli</taxon>
        <taxon>Bacillales</taxon>
        <taxon>Bacillaceae</taxon>
        <taxon>Bacillus</taxon>
    </lineage>
</organism>
<dbReference type="InterPro" id="IPR016032">
    <property type="entry name" value="Sig_transdc_resp-reg_C-effctor"/>
</dbReference>
<comment type="caution">
    <text evidence="12">The sequence shown here is derived from an EMBL/GenBank/DDBJ whole genome shotgun (WGS) entry which is preliminary data.</text>
</comment>
<keyword evidence="2" id="KW-0963">Cytoplasm</keyword>
<dbReference type="SMART" id="SM00448">
    <property type="entry name" value="REC"/>
    <property type="match status" value="1"/>
</dbReference>
<dbReference type="GO" id="GO:0006355">
    <property type="term" value="P:regulation of DNA-templated transcription"/>
    <property type="evidence" value="ECO:0007669"/>
    <property type="project" value="InterPro"/>
</dbReference>
<keyword evidence="6" id="KW-0804">Transcription</keyword>
<protein>
    <submittedName>
        <fullName evidence="12">Diguanylate cyclase (GGDEF)-like protein</fullName>
    </submittedName>
</protein>
<dbReference type="InterPro" id="IPR043128">
    <property type="entry name" value="Rev_trsase/Diguanyl_cyclase"/>
</dbReference>
<evidence type="ECO:0000259" key="10">
    <source>
        <dbReference type="PROSITE" id="PS50883"/>
    </source>
</evidence>
<dbReference type="CDD" id="cd06170">
    <property type="entry name" value="LuxR_C_like"/>
    <property type="match status" value="1"/>
</dbReference>
<feature type="modified residue" description="4-aspartylphosphate" evidence="7">
    <location>
        <position position="59"/>
    </location>
</feature>
<dbReference type="GO" id="GO:0003677">
    <property type="term" value="F:DNA binding"/>
    <property type="evidence" value="ECO:0007669"/>
    <property type="project" value="UniProtKB-KW"/>
</dbReference>
<dbReference type="PROSITE" id="PS00622">
    <property type="entry name" value="HTH_LUXR_1"/>
    <property type="match status" value="1"/>
</dbReference>
<dbReference type="PANTHER" id="PTHR44757:SF2">
    <property type="entry name" value="BIOFILM ARCHITECTURE MAINTENANCE PROTEIN MBAA"/>
    <property type="match status" value="1"/>
</dbReference>
<dbReference type="CDD" id="cd01948">
    <property type="entry name" value="EAL"/>
    <property type="match status" value="1"/>
</dbReference>
<evidence type="ECO:0000259" key="8">
    <source>
        <dbReference type="PROSITE" id="PS50043"/>
    </source>
</evidence>
<feature type="domain" description="Response regulatory" evidence="9">
    <location>
        <begin position="10"/>
        <end position="127"/>
    </location>
</feature>
<comment type="subcellular location">
    <subcellularLocation>
        <location evidence="1">Cytoplasm</location>
    </subcellularLocation>
</comment>
<dbReference type="SUPFAM" id="SSF141868">
    <property type="entry name" value="EAL domain-like"/>
    <property type="match status" value="1"/>
</dbReference>
<dbReference type="Proteomes" id="UP000531594">
    <property type="component" value="Unassembled WGS sequence"/>
</dbReference>
<proteinExistence type="predicted"/>
<dbReference type="FunFam" id="3.30.70.270:FF:000001">
    <property type="entry name" value="Diguanylate cyclase domain protein"/>
    <property type="match status" value="1"/>
</dbReference>
<dbReference type="InterPro" id="IPR036388">
    <property type="entry name" value="WH-like_DNA-bd_sf"/>
</dbReference>
<dbReference type="InterPro" id="IPR029787">
    <property type="entry name" value="Nucleotide_cyclase"/>
</dbReference>
<dbReference type="Gene3D" id="3.40.50.2300">
    <property type="match status" value="1"/>
</dbReference>
<dbReference type="InterPro" id="IPR001789">
    <property type="entry name" value="Sig_transdc_resp-reg_receiver"/>
</dbReference>
<dbReference type="InterPro" id="IPR011006">
    <property type="entry name" value="CheY-like_superfamily"/>
</dbReference>
<evidence type="ECO:0000259" key="11">
    <source>
        <dbReference type="PROSITE" id="PS50887"/>
    </source>
</evidence>
<dbReference type="InterPro" id="IPR000792">
    <property type="entry name" value="Tscrpt_reg_LuxR_C"/>
</dbReference>
<dbReference type="NCBIfam" id="TIGR00254">
    <property type="entry name" value="GGDEF"/>
    <property type="match status" value="1"/>
</dbReference>